<feature type="compositionally biased region" description="Low complexity" evidence="6">
    <location>
        <begin position="527"/>
        <end position="538"/>
    </location>
</feature>
<evidence type="ECO:0000256" key="2">
    <source>
        <dbReference type="ARBA" id="ARBA00022490"/>
    </source>
</evidence>
<dbReference type="Pfam" id="PF17681">
    <property type="entry name" value="GCP_N_terminal"/>
    <property type="match status" value="1"/>
</dbReference>
<dbReference type="GO" id="GO:0051011">
    <property type="term" value="F:microtubule minus-end binding"/>
    <property type="evidence" value="ECO:0007669"/>
    <property type="project" value="TreeGrafter"/>
</dbReference>
<dbReference type="PANTHER" id="PTHR19302:SF68">
    <property type="entry name" value="SPINDLE POLE BODY COMPONENT"/>
    <property type="match status" value="1"/>
</dbReference>
<evidence type="ECO:0000256" key="1">
    <source>
        <dbReference type="ARBA" id="ARBA00010337"/>
    </source>
</evidence>
<dbReference type="Pfam" id="PF04130">
    <property type="entry name" value="GCP_C_terminal"/>
    <property type="match status" value="1"/>
</dbReference>
<dbReference type="GO" id="GO:0000930">
    <property type="term" value="C:gamma-tubulin complex"/>
    <property type="evidence" value="ECO:0007669"/>
    <property type="project" value="TreeGrafter"/>
</dbReference>
<dbReference type="InterPro" id="IPR041470">
    <property type="entry name" value="GCP_N"/>
</dbReference>
<dbReference type="Proteomes" id="UP001212997">
    <property type="component" value="Unassembled WGS sequence"/>
</dbReference>
<feature type="region of interest" description="Disordered" evidence="6">
    <location>
        <begin position="518"/>
        <end position="553"/>
    </location>
</feature>
<dbReference type="InterPro" id="IPR007259">
    <property type="entry name" value="GCP"/>
</dbReference>
<keyword evidence="10" id="KW-1185">Reference proteome</keyword>
<evidence type="ECO:0000256" key="4">
    <source>
        <dbReference type="ARBA" id="ARBA00023212"/>
    </source>
</evidence>
<evidence type="ECO:0000259" key="8">
    <source>
        <dbReference type="Pfam" id="PF17681"/>
    </source>
</evidence>
<organism evidence="9 10">
    <name type="scientific">Meripilus lineatus</name>
    <dbReference type="NCBI Taxonomy" id="2056292"/>
    <lineage>
        <taxon>Eukaryota</taxon>
        <taxon>Fungi</taxon>
        <taxon>Dikarya</taxon>
        <taxon>Basidiomycota</taxon>
        <taxon>Agaricomycotina</taxon>
        <taxon>Agaricomycetes</taxon>
        <taxon>Polyporales</taxon>
        <taxon>Meripilaceae</taxon>
        <taxon>Meripilus</taxon>
    </lineage>
</organism>
<evidence type="ECO:0000256" key="3">
    <source>
        <dbReference type="ARBA" id="ARBA00022701"/>
    </source>
</evidence>
<dbReference type="InterPro" id="IPR040457">
    <property type="entry name" value="GCP_C"/>
</dbReference>
<evidence type="ECO:0000259" key="7">
    <source>
        <dbReference type="Pfam" id="PF04130"/>
    </source>
</evidence>
<dbReference type="GO" id="GO:0051225">
    <property type="term" value="P:spindle assembly"/>
    <property type="evidence" value="ECO:0007669"/>
    <property type="project" value="TreeGrafter"/>
</dbReference>
<proteinExistence type="inferred from homology"/>
<dbReference type="PANTHER" id="PTHR19302">
    <property type="entry name" value="GAMMA TUBULIN COMPLEX PROTEIN"/>
    <property type="match status" value="1"/>
</dbReference>
<dbReference type="GO" id="GO:0000278">
    <property type="term" value="P:mitotic cell cycle"/>
    <property type="evidence" value="ECO:0007669"/>
    <property type="project" value="TreeGrafter"/>
</dbReference>
<dbReference type="EMBL" id="JANAWD010000072">
    <property type="protein sequence ID" value="KAJ3488185.1"/>
    <property type="molecule type" value="Genomic_DNA"/>
</dbReference>
<dbReference type="InterPro" id="IPR042241">
    <property type="entry name" value="GCP_C_sf"/>
</dbReference>
<dbReference type="GO" id="GO:0005874">
    <property type="term" value="C:microtubule"/>
    <property type="evidence" value="ECO:0007669"/>
    <property type="project" value="UniProtKB-KW"/>
</dbReference>
<dbReference type="GO" id="GO:0031122">
    <property type="term" value="P:cytoplasmic microtubule organization"/>
    <property type="evidence" value="ECO:0007669"/>
    <property type="project" value="TreeGrafter"/>
</dbReference>
<evidence type="ECO:0000256" key="6">
    <source>
        <dbReference type="SAM" id="MobiDB-lite"/>
    </source>
</evidence>
<sequence length="749" mass="82985">MIAEVLLVLAGHSSSLFPTDHTVHPAFQPLLHPGEQQCLESLGQIACRYRRIKKASTDLARSPSRYISALCARLNLILKDEYEKLVVETEANVLKRDSSLVAGGSFVPLSSIRAIFAEWDAPLAALESLIDELEVEKQWKPGPLIDNLLARSNTGVYRVATIYARLCEAVQRVWVRQLQAYIIHGTLADTDPLASRDYKLVEGALPSCVSTQTRDSIAYVGRAIGTVKGAKWDKQFPRSMTIEHTKLLDSVLPQDQYEFDRVIADIRTAVGEWLWANVLTQKDVEDAVESLANYFLLRNGEFALSLIRELERLKLSRLTGRAGPTTMIREQDLQLAMLRASLGTSAQQDSSLSRLRFQLPSGPIRPLLPSLATAPNPKDPTTSMIGAAEITAFDDLLLGTPLILNYTVSWPLDLFLHTSDLQIYGALFSYLSALRKTHTRIHTCWASLSNAQRARRRWTGLGEGGTAEDLEVRKELLRCGWGVVRESSWFLDTLLGYVMTDVVDVEFRRMKERLLGKSTGVPKQTMSSSNDPPSISASGQPSSTLTQVPGAVSAATGTAPSHLDFSTLRSIHTTYLERLLTGSLLSNPTLTSTIRLILEVCERFVGQVERWGGDILPALLFEGSLATGGDRVGELVEERRQIVAEINQTLNSLLGIFYEQLSLSTTLQAFSAADASKSMAHNMSMASISTFHTMLRPKRGRKLEGDEEVRRHVERLLLRLDFNGEFSNQRVSRIPKVESADILKEGGLT</sequence>
<evidence type="ECO:0000313" key="10">
    <source>
        <dbReference type="Proteomes" id="UP001212997"/>
    </source>
</evidence>
<protein>
    <recommendedName>
        <fullName evidence="5">Spindle pole body component</fullName>
    </recommendedName>
</protein>
<feature type="domain" description="Gamma tubulin complex component protein N-terminal" evidence="8">
    <location>
        <begin position="2"/>
        <end position="275"/>
    </location>
</feature>
<dbReference type="AlphaFoldDB" id="A0AAD5YGZ6"/>
<comment type="similarity">
    <text evidence="1 5">Belongs to the TUBGCP family.</text>
</comment>
<name>A0AAD5YGZ6_9APHY</name>
<dbReference type="GO" id="GO:0043015">
    <property type="term" value="F:gamma-tubulin binding"/>
    <property type="evidence" value="ECO:0007669"/>
    <property type="project" value="InterPro"/>
</dbReference>
<feature type="domain" description="Gamma tubulin complex component C-terminal" evidence="7">
    <location>
        <begin position="289"/>
        <end position="724"/>
    </location>
</feature>
<reference evidence="9" key="1">
    <citation type="submission" date="2022-07" db="EMBL/GenBank/DDBJ databases">
        <title>Genome Sequence of Physisporinus lineatus.</title>
        <authorList>
            <person name="Buettner E."/>
        </authorList>
    </citation>
    <scope>NUCLEOTIDE SEQUENCE</scope>
    <source>
        <strain evidence="9">VT162</strain>
    </source>
</reference>
<keyword evidence="3 5" id="KW-0493">Microtubule</keyword>
<accession>A0AAD5YGZ6</accession>
<gene>
    <name evidence="9" type="ORF">NLI96_g3005</name>
</gene>
<keyword evidence="2 5" id="KW-0963">Cytoplasm</keyword>
<dbReference type="GO" id="GO:0005816">
    <property type="term" value="C:spindle pole body"/>
    <property type="evidence" value="ECO:0007669"/>
    <property type="project" value="UniProtKB-ARBA"/>
</dbReference>
<comment type="subcellular location">
    <subcellularLocation>
        <location evidence="5">Cytoplasm</location>
        <location evidence="5">Cytoskeleton</location>
        <location evidence="5">Microtubule organizing center</location>
    </subcellularLocation>
</comment>
<dbReference type="GO" id="GO:0000922">
    <property type="term" value="C:spindle pole"/>
    <property type="evidence" value="ECO:0007669"/>
    <property type="project" value="InterPro"/>
</dbReference>
<evidence type="ECO:0000313" key="9">
    <source>
        <dbReference type="EMBL" id="KAJ3488185.1"/>
    </source>
</evidence>
<dbReference type="GO" id="GO:0007020">
    <property type="term" value="P:microtubule nucleation"/>
    <property type="evidence" value="ECO:0007669"/>
    <property type="project" value="InterPro"/>
</dbReference>
<comment type="caution">
    <text evidence="9">The sequence shown here is derived from an EMBL/GenBank/DDBJ whole genome shotgun (WGS) entry which is preliminary data.</text>
</comment>
<dbReference type="GO" id="GO:0051321">
    <property type="term" value="P:meiotic cell cycle"/>
    <property type="evidence" value="ECO:0007669"/>
    <property type="project" value="TreeGrafter"/>
</dbReference>
<keyword evidence="4 5" id="KW-0206">Cytoskeleton</keyword>
<evidence type="ECO:0000256" key="5">
    <source>
        <dbReference type="RuleBase" id="RU363050"/>
    </source>
</evidence>
<dbReference type="Gene3D" id="1.20.120.1900">
    <property type="entry name" value="Gamma-tubulin complex, C-terminal domain"/>
    <property type="match status" value="1"/>
</dbReference>